<proteinExistence type="predicted"/>
<organism evidence="1 2">
    <name type="scientific">Anoxybacillus flavithermus (strain DSM 21510 / WK1)</name>
    <dbReference type="NCBI Taxonomy" id="491915"/>
    <lineage>
        <taxon>Bacteria</taxon>
        <taxon>Bacillati</taxon>
        <taxon>Bacillota</taxon>
        <taxon>Bacilli</taxon>
        <taxon>Bacillales</taxon>
        <taxon>Anoxybacillaceae</taxon>
        <taxon>Anoxybacillus</taxon>
    </lineage>
</organism>
<keyword evidence="1" id="KW-0946">Virion</keyword>
<dbReference type="InterPro" id="IPR018901">
    <property type="entry name" value="Spore_coat_CotE"/>
</dbReference>
<sequence length="189" mass="21686">MNNAFLRRVCFMSQYREIITKAVVGKGRKFTQSTHTVSAQHRPTSVLGCWIINHRYEAKKVDRSVEIHGKYDVNVWYSYNDNTKTEVLTETVSYTDVIPLKYRNEELISEEQEVIARVVQQPNCLECTIAPTGNKVTVEVEREFIAEVIGETKVRIAVVDTSSEEVDEDIEAELEQLDEELLQEGSNKN</sequence>
<dbReference type="KEGG" id="afl:Aflv_1521"/>
<protein>
    <submittedName>
        <fullName evidence="1">Outer spore coat protein</fullName>
    </submittedName>
</protein>
<dbReference type="EMBL" id="CP000922">
    <property type="protein sequence ID" value="ACJ33887.1"/>
    <property type="molecule type" value="Genomic_DNA"/>
</dbReference>
<keyword evidence="1" id="KW-0167">Capsid protein</keyword>
<accession>B7GI37</accession>
<evidence type="ECO:0000313" key="1">
    <source>
        <dbReference type="EMBL" id="ACJ33887.1"/>
    </source>
</evidence>
<dbReference type="Proteomes" id="UP000000742">
    <property type="component" value="Chromosome"/>
</dbReference>
<dbReference type="HOGENOM" id="CLU_109780_0_0_9"/>
<name>B7GI37_ANOFW</name>
<dbReference type="AlphaFoldDB" id="B7GI37"/>
<dbReference type="eggNOG" id="ENOG502ZIKA">
    <property type="taxonomic scope" value="Bacteria"/>
</dbReference>
<dbReference type="Pfam" id="PF10628">
    <property type="entry name" value="CotE"/>
    <property type="match status" value="1"/>
</dbReference>
<dbReference type="STRING" id="491915.Aflv_1521"/>
<reference evidence="1 2" key="1">
    <citation type="journal article" date="2008" name="Genome Biol.">
        <title>Encapsulated in silica: genome, proteome and physiology of the thermophilic bacterium Anoxybacillus flavithermus WK1.</title>
        <authorList>
            <person name="Saw J.H."/>
            <person name="Mountain B.W."/>
            <person name="Feng L."/>
            <person name="Omelchenko M.V."/>
            <person name="Hou S."/>
            <person name="Saito J.A."/>
            <person name="Stott M.B."/>
            <person name="Li D."/>
            <person name="Zhao G."/>
            <person name="Wu J."/>
            <person name="Galperin M.Y."/>
            <person name="Koonin E.V."/>
            <person name="Makarova K.S."/>
            <person name="Wolf Y.I."/>
            <person name="Rigden D.J."/>
            <person name="Dunfield P.F."/>
            <person name="Wang L."/>
            <person name="Alam M."/>
        </authorList>
    </citation>
    <scope>NUCLEOTIDE SEQUENCE [LARGE SCALE GENOMIC DNA]</scope>
    <source>
        <strain evidence="2">DSM 21510 / WK1</strain>
    </source>
</reference>
<gene>
    <name evidence="1" type="primary">cotE</name>
    <name evidence="1" type="ordered locus">Aflv_1521</name>
</gene>
<evidence type="ECO:0000313" key="2">
    <source>
        <dbReference type="Proteomes" id="UP000000742"/>
    </source>
</evidence>